<name>A0A2V5IDQ0_9EURO</name>
<keyword evidence="2" id="KW-1185">Reference proteome</keyword>
<evidence type="ECO:0000313" key="1">
    <source>
        <dbReference type="EMBL" id="PYI32203.1"/>
    </source>
</evidence>
<evidence type="ECO:0000313" key="2">
    <source>
        <dbReference type="Proteomes" id="UP000248817"/>
    </source>
</evidence>
<organism evidence="1 2">
    <name type="scientific">Aspergillus indologenus CBS 114.80</name>
    <dbReference type="NCBI Taxonomy" id="1450541"/>
    <lineage>
        <taxon>Eukaryota</taxon>
        <taxon>Fungi</taxon>
        <taxon>Dikarya</taxon>
        <taxon>Ascomycota</taxon>
        <taxon>Pezizomycotina</taxon>
        <taxon>Eurotiomycetes</taxon>
        <taxon>Eurotiomycetidae</taxon>
        <taxon>Eurotiales</taxon>
        <taxon>Aspergillaceae</taxon>
        <taxon>Aspergillus</taxon>
        <taxon>Aspergillus subgen. Circumdati</taxon>
    </lineage>
</organism>
<proteinExistence type="predicted"/>
<accession>A0A2V5IDQ0</accession>
<dbReference type="AlphaFoldDB" id="A0A2V5IDQ0"/>
<protein>
    <submittedName>
        <fullName evidence="1">Uncharacterized protein</fullName>
    </submittedName>
</protein>
<dbReference type="EMBL" id="KZ825495">
    <property type="protein sequence ID" value="PYI32203.1"/>
    <property type="molecule type" value="Genomic_DNA"/>
</dbReference>
<reference evidence="1 2" key="1">
    <citation type="submission" date="2018-02" db="EMBL/GenBank/DDBJ databases">
        <title>The genomes of Aspergillus section Nigri reveals drivers in fungal speciation.</title>
        <authorList>
            <consortium name="DOE Joint Genome Institute"/>
            <person name="Vesth T.C."/>
            <person name="Nybo J."/>
            <person name="Theobald S."/>
            <person name="Brandl J."/>
            <person name="Frisvad J.C."/>
            <person name="Nielsen K.F."/>
            <person name="Lyhne E.K."/>
            <person name="Kogle M.E."/>
            <person name="Kuo A."/>
            <person name="Riley R."/>
            <person name="Clum A."/>
            <person name="Nolan M."/>
            <person name="Lipzen A."/>
            <person name="Salamov A."/>
            <person name="Henrissat B."/>
            <person name="Wiebenga A."/>
            <person name="De vries R.P."/>
            <person name="Grigoriev I.V."/>
            <person name="Mortensen U.H."/>
            <person name="Andersen M.R."/>
            <person name="Baker S.E."/>
        </authorList>
    </citation>
    <scope>NUCLEOTIDE SEQUENCE [LARGE SCALE GENOMIC DNA]</scope>
    <source>
        <strain evidence="1 2">CBS 114.80</strain>
    </source>
</reference>
<sequence>MQFLSWLLTPFGRHPTNAIPEHAWDPQTMTMQQPLSPAPLQAPNANMPATTHEATALNLRGGGEAGNVLRPALL</sequence>
<gene>
    <name evidence="1" type="ORF">BP00DRAFT_445843</name>
</gene>
<dbReference type="Proteomes" id="UP000248817">
    <property type="component" value="Unassembled WGS sequence"/>
</dbReference>